<sequence>MSEAILKIHALIISANGHLRAQAFSPSTVDKYNHLWSKLVKFMAASGLEVYDKEVGQDFLAHLYGQFSYSGLSRNEKSVVRKIQYLTEFQEKGSVQVKRKRPGHHFTGDIGNLMESFIKSRQESGFSPSTLASNKLYLHVLLVFLEGNGVGMAGSITPADLVAFVESQKDTSVTTKYGMFGAIRNFLKHLHSIYPDTRDLSAIIPKVNYIRQAKLPSVYSKEEIQSLLAVIDRGNPKGKRDYALMLIGARLGLRASDILGLTFANLCWESCQIVLDQKKTGRNLELPLTSEIGDAIIDYLKHGRPVSHQPYVFLCLTPPYGQLTNVTVSTITSDYLTLAGIDTSTRKHGAHILRHSLVANLLDQKTPIHVISGTLGHSSTDSTRHYLRIDTKAMEPCALQVPPVSPTFYDRVTDFFFSVKKNQEKL</sequence>
<dbReference type="Pfam" id="PF00589">
    <property type="entry name" value="Phage_integrase"/>
    <property type="match status" value="1"/>
</dbReference>
<dbReference type="PANTHER" id="PTHR30349">
    <property type="entry name" value="PHAGE INTEGRASE-RELATED"/>
    <property type="match status" value="1"/>
</dbReference>
<evidence type="ECO:0000256" key="3">
    <source>
        <dbReference type="ARBA" id="ARBA00023172"/>
    </source>
</evidence>
<keyword evidence="2 4" id="KW-0238">DNA-binding</keyword>
<dbReference type="GO" id="GO:0003677">
    <property type="term" value="F:DNA binding"/>
    <property type="evidence" value="ECO:0007669"/>
    <property type="project" value="UniProtKB-UniRule"/>
</dbReference>
<keyword evidence="3" id="KW-0233">DNA recombination</keyword>
<dbReference type="PROSITE" id="PS51898">
    <property type="entry name" value="TYR_RECOMBINASE"/>
    <property type="match status" value="1"/>
</dbReference>
<dbReference type="Gene3D" id="1.10.150.130">
    <property type="match status" value="1"/>
</dbReference>
<feature type="domain" description="Core-binding (CB)" evidence="6">
    <location>
        <begin position="108"/>
        <end position="191"/>
    </location>
</feature>
<proteinExistence type="predicted"/>
<dbReference type="SUPFAM" id="SSF56349">
    <property type="entry name" value="DNA breaking-rejoining enzymes"/>
    <property type="match status" value="1"/>
</dbReference>
<protein>
    <submittedName>
        <fullName evidence="7">Integrase</fullName>
    </submittedName>
</protein>
<dbReference type="GO" id="GO:0006310">
    <property type="term" value="P:DNA recombination"/>
    <property type="evidence" value="ECO:0007669"/>
    <property type="project" value="UniProtKB-KW"/>
</dbReference>
<dbReference type="InterPro" id="IPR013762">
    <property type="entry name" value="Integrase-like_cat_sf"/>
</dbReference>
<dbReference type="InterPro" id="IPR002104">
    <property type="entry name" value="Integrase_catalytic"/>
</dbReference>
<dbReference type="GO" id="GO:0015074">
    <property type="term" value="P:DNA integration"/>
    <property type="evidence" value="ECO:0007669"/>
    <property type="project" value="UniProtKB-KW"/>
</dbReference>
<evidence type="ECO:0000313" key="7">
    <source>
        <dbReference type="EMBL" id="REA60076.1"/>
    </source>
</evidence>
<keyword evidence="1" id="KW-0229">DNA integration</keyword>
<dbReference type="EMBL" id="QNUL01000012">
    <property type="protein sequence ID" value="REA60076.1"/>
    <property type="molecule type" value="Genomic_DNA"/>
</dbReference>
<evidence type="ECO:0000313" key="8">
    <source>
        <dbReference type="Proteomes" id="UP000256373"/>
    </source>
</evidence>
<evidence type="ECO:0000256" key="2">
    <source>
        <dbReference type="ARBA" id="ARBA00023125"/>
    </source>
</evidence>
<dbReference type="PROSITE" id="PS51900">
    <property type="entry name" value="CB"/>
    <property type="match status" value="1"/>
</dbReference>
<comment type="caution">
    <text evidence="7">The sequence shown here is derived from an EMBL/GenBank/DDBJ whole genome shotgun (WGS) entry which is preliminary data.</text>
</comment>
<evidence type="ECO:0000259" key="5">
    <source>
        <dbReference type="PROSITE" id="PS51898"/>
    </source>
</evidence>
<keyword evidence="8" id="KW-1185">Reference proteome</keyword>
<gene>
    <name evidence="7" type="ORF">DSL64_15450</name>
</gene>
<dbReference type="AlphaFoldDB" id="A0A3D8Y9D4"/>
<dbReference type="InterPro" id="IPR044068">
    <property type="entry name" value="CB"/>
</dbReference>
<evidence type="ECO:0000259" key="6">
    <source>
        <dbReference type="PROSITE" id="PS51900"/>
    </source>
</evidence>
<reference evidence="7 8" key="1">
    <citation type="submission" date="2018-07" db="EMBL/GenBank/DDBJ databases">
        <title>Dyadobacter roseus sp. nov., isolated from rose rhizosphere soil.</title>
        <authorList>
            <person name="Chen L."/>
        </authorList>
    </citation>
    <scope>NUCLEOTIDE SEQUENCE [LARGE SCALE GENOMIC DNA]</scope>
    <source>
        <strain evidence="7 8">RS19</strain>
    </source>
</reference>
<dbReference type="InterPro" id="IPR011010">
    <property type="entry name" value="DNA_brk_join_enz"/>
</dbReference>
<dbReference type="RefSeq" id="WP_115831821.1">
    <property type="nucleotide sequence ID" value="NZ_QNUL01000012.1"/>
</dbReference>
<name>A0A3D8Y9D4_9BACT</name>
<evidence type="ECO:0000256" key="4">
    <source>
        <dbReference type="PROSITE-ProRule" id="PRU01248"/>
    </source>
</evidence>
<dbReference type="PANTHER" id="PTHR30349:SF90">
    <property type="entry name" value="TYROSINE RECOMBINASE XERD"/>
    <property type="match status" value="1"/>
</dbReference>
<feature type="domain" description="Tyr recombinase" evidence="5">
    <location>
        <begin position="214"/>
        <end position="399"/>
    </location>
</feature>
<dbReference type="InterPro" id="IPR010998">
    <property type="entry name" value="Integrase_recombinase_N"/>
</dbReference>
<dbReference type="Gene3D" id="1.10.443.10">
    <property type="entry name" value="Intergrase catalytic core"/>
    <property type="match status" value="1"/>
</dbReference>
<dbReference type="InterPro" id="IPR050090">
    <property type="entry name" value="Tyrosine_recombinase_XerCD"/>
</dbReference>
<accession>A0A3D8Y9D4</accession>
<organism evidence="7 8">
    <name type="scientific">Dyadobacter luteus</name>
    <dbReference type="NCBI Taxonomy" id="2259619"/>
    <lineage>
        <taxon>Bacteria</taxon>
        <taxon>Pseudomonadati</taxon>
        <taxon>Bacteroidota</taxon>
        <taxon>Cytophagia</taxon>
        <taxon>Cytophagales</taxon>
        <taxon>Spirosomataceae</taxon>
        <taxon>Dyadobacter</taxon>
    </lineage>
</organism>
<dbReference type="CDD" id="cd01188">
    <property type="entry name" value="INT_RitA_C_like"/>
    <property type="match status" value="1"/>
</dbReference>
<dbReference type="Proteomes" id="UP000256373">
    <property type="component" value="Unassembled WGS sequence"/>
</dbReference>
<dbReference type="OrthoDB" id="9785687at2"/>
<evidence type="ECO:0000256" key="1">
    <source>
        <dbReference type="ARBA" id="ARBA00022908"/>
    </source>
</evidence>